<sequence>MASRSDTHLHLRRPHLRTATFIPASFSFDLLGPSEKRNQWLPRLHDTLTDLLDAGSDIVISGRLLSSDKLIELCRGEWYFMNSLLSIGHRLAPFTSKEQRTSRLQAELGKLNFGLPARVWLPVETKEHIVLQIPPSAAVCLNSSEKVSYSIFLSPLHY</sequence>
<evidence type="ECO:0000313" key="3">
    <source>
        <dbReference type="WBParaSite" id="TTAC_0000544101-mRNA-1"/>
    </source>
</evidence>
<reference evidence="1 2" key="2">
    <citation type="submission" date="2018-11" db="EMBL/GenBank/DDBJ databases">
        <authorList>
            <consortium name="Pathogen Informatics"/>
        </authorList>
    </citation>
    <scope>NUCLEOTIDE SEQUENCE [LARGE SCALE GENOMIC DNA]</scope>
</reference>
<dbReference type="Proteomes" id="UP000274429">
    <property type="component" value="Unassembled WGS sequence"/>
</dbReference>
<reference evidence="3" key="1">
    <citation type="submission" date="2017-02" db="UniProtKB">
        <authorList>
            <consortium name="WormBaseParasite"/>
        </authorList>
    </citation>
    <scope>IDENTIFICATION</scope>
</reference>
<proteinExistence type="predicted"/>
<organism evidence="3">
    <name type="scientific">Hydatigena taeniaeformis</name>
    <name type="common">Feline tapeworm</name>
    <name type="synonym">Taenia taeniaeformis</name>
    <dbReference type="NCBI Taxonomy" id="6205"/>
    <lineage>
        <taxon>Eukaryota</taxon>
        <taxon>Metazoa</taxon>
        <taxon>Spiralia</taxon>
        <taxon>Lophotrochozoa</taxon>
        <taxon>Platyhelminthes</taxon>
        <taxon>Cestoda</taxon>
        <taxon>Eucestoda</taxon>
        <taxon>Cyclophyllidea</taxon>
        <taxon>Taeniidae</taxon>
        <taxon>Hydatigera</taxon>
    </lineage>
</organism>
<dbReference type="STRING" id="6205.A0A0R3WXF1"/>
<dbReference type="WBParaSite" id="TTAC_0000544101-mRNA-1">
    <property type="protein sequence ID" value="TTAC_0000544101-mRNA-1"/>
    <property type="gene ID" value="TTAC_0000544101"/>
</dbReference>
<evidence type="ECO:0000313" key="1">
    <source>
        <dbReference type="EMBL" id="VDM26963.1"/>
    </source>
</evidence>
<evidence type="ECO:0000313" key="2">
    <source>
        <dbReference type="Proteomes" id="UP000274429"/>
    </source>
</evidence>
<gene>
    <name evidence="1" type="ORF">TTAC_LOCUS5427</name>
</gene>
<dbReference type="OrthoDB" id="10264149at2759"/>
<dbReference type="EMBL" id="UYWX01007470">
    <property type="protein sequence ID" value="VDM26963.1"/>
    <property type="molecule type" value="Genomic_DNA"/>
</dbReference>
<accession>A0A0R3WXF1</accession>
<dbReference type="AlphaFoldDB" id="A0A0R3WXF1"/>
<protein>
    <submittedName>
        <fullName evidence="3">1-phosphatidylinositol 4-kinase</fullName>
    </submittedName>
</protein>
<keyword evidence="2" id="KW-1185">Reference proteome</keyword>
<name>A0A0R3WXF1_HYDTA</name>